<name>A0A1T4Y4W2_9BACT</name>
<evidence type="ECO:0000313" key="1">
    <source>
        <dbReference type="EMBL" id="SKA96683.1"/>
    </source>
</evidence>
<dbReference type="RefSeq" id="WP_078813647.1">
    <property type="nucleotide sequence ID" value="NZ_FUYE01000007.1"/>
</dbReference>
<gene>
    <name evidence="1" type="ORF">SAMN02745166_02450</name>
</gene>
<dbReference type="AlphaFoldDB" id="A0A1T4Y4W2"/>
<reference evidence="2" key="1">
    <citation type="submission" date="2017-02" db="EMBL/GenBank/DDBJ databases">
        <authorList>
            <person name="Varghese N."/>
            <person name="Submissions S."/>
        </authorList>
    </citation>
    <scope>NUCLEOTIDE SEQUENCE [LARGE SCALE GENOMIC DNA]</scope>
    <source>
        <strain evidence="2">ATCC 700200</strain>
    </source>
</reference>
<protein>
    <submittedName>
        <fullName evidence="1">Uncharacterized protein</fullName>
    </submittedName>
</protein>
<dbReference type="OrthoDB" id="462384at2"/>
<dbReference type="EMBL" id="FUYE01000007">
    <property type="protein sequence ID" value="SKA96683.1"/>
    <property type="molecule type" value="Genomic_DNA"/>
</dbReference>
<sequence>MSDHPLPTLRNQLLSLHKLLMNVEKAAYEKQEKVTLSPLKLLQLLTEDERFSWLRQLSQLVVVMDEAMEEKPPITVERKDALVAEAKHLLTGSTEPGSFAMRYAAIRERETAVAAAHAEISKSLA</sequence>
<keyword evidence="2" id="KW-1185">Reference proteome</keyword>
<proteinExistence type="predicted"/>
<accession>A0A1T4Y4W2</accession>
<evidence type="ECO:0000313" key="2">
    <source>
        <dbReference type="Proteomes" id="UP000190774"/>
    </source>
</evidence>
<dbReference type="Proteomes" id="UP000190774">
    <property type="component" value="Unassembled WGS sequence"/>
</dbReference>
<organism evidence="1 2">
    <name type="scientific">Prosthecobacter debontii</name>
    <dbReference type="NCBI Taxonomy" id="48467"/>
    <lineage>
        <taxon>Bacteria</taxon>
        <taxon>Pseudomonadati</taxon>
        <taxon>Verrucomicrobiota</taxon>
        <taxon>Verrucomicrobiia</taxon>
        <taxon>Verrucomicrobiales</taxon>
        <taxon>Verrucomicrobiaceae</taxon>
        <taxon>Prosthecobacter</taxon>
    </lineage>
</organism>